<keyword evidence="1" id="KW-0418">Kinase</keyword>
<keyword evidence="2" id="KW-1185">Reference proteome</keyword>
<feature type="non-terminal residue" evidence="1">
    <location>
        <position position="94"/>
    </location>
</feature>
<evidence type="ECO:0000313" key="1">
    <source>
        <dbReference type="EMBL" id="MCI30130.1"/>
    </source>
</evidence>
<dbReference type="AlphaFoldDB" id="A0A392R2R1"/>
<dbReference type="Proteomes" id="UP000265520">
    <property type="component" value="Unassembled WGS sequence"/>
</dbReference>
<reference evidence="1 2" key="1">
    <citation type="journal article" date="2018" name="Front. Plant Sci.">
        <title>Red Clover (Trifolium pratense) and Zigzag Clover (T. medium) - A Picture of Genomic Similarities and Differences.</title>
        <authorList>
            <person name="Dluhosova J."/>
            <person name="Istvanek J."/>
            <person name="Nedelnik J."/>
            <person name="Repkova J."/>
        </authorList>
    </citation>
    <scope>NUCLEOTIDE SEQUENCE [LARGE SCALE GENOMIC DNA]</scope>
    <source>
        <strain evidence="2">cv. 10/8</strain>
        <tissue evidence="1">Leaf</tissue>
    </source>
</reference>
<sequence length="94" mass="10404">ALDFKFLLKPKDHNSPCFVEEGMSRVIIGGALQGGARLASFKLDNDQAVEYKVFVQASRVSSFDLAASWRAYKENFHLSAVRGIPDVSINSELQ</sequence>
<name>A0A392R2R1_9FABA</name>
<proteinExistence type="predicted"/>
<keyword evidence="1" id="KW-0808">Transferase</keyword>
<evidence type="ECO:0000313" key="2">
    <source>
        <dbReference type="Proteomes" id="UP000265520"/>
    </source>
</evidence>
<dbReference type="PIRSF" id="PIRSF000709">
    <property type="entry name" value="6PFK_2-Ptase"/>
    <property type="match status" value="1"/>
</dbReference>
<organism evidence="1 2">
    <name type="scientific">Trifolium medium</name>
    <dbReference type="NCBI Taxonomy" id="97028"/>
    <lineage>
        <taxon>Eukaryota</taxon>
        <taxon>Viridiplantae</taxon>
        <taxon>Streptophyta</taxon>
        <taxon>Embryophyta</taxon>
        <taxon>Tracheophyta</taxon>
        <taxon>Spermatophyta</taxon>
        <taxon>Magnoliopsida</taxon>
        <taxon>eudicotyledons</taxon>
        <taxon>Gunneridae</taxon>
        <taxon>Pentapetalae</taxon>
        <taxon>rosids</taxon>
        <taxon>fabids</taxon>
        <taxon>Fabales</taxon>
        <taxon>Fabaceae</taxon>
        <taxon>Papilionoideae</taxon>
        <taxon>50 kb inversion clade</taxon>
        <taxon>NPAAA clade</taxon>
        <taxon>Hologalegina</taxon>
        <taxon>IRL clade</taxon>
        <taxon>Trifolieae</taxon>
        <taxon>Trifolium</taxon>
    </lineage>
</organism>
<dbReference type="EMBL" id="LXQA010177233">
    <property type="protein sequence ID" value="MCI30130.1"/>
    <property type="molecule type" value="Genomic_DNA"/>
</dbReference>
<accession>A0A392R2R1</accession>
<dbReference type="GO" id="GO:0016301">
    <property type="term" value="F:kinase activity"/>
    <property type="evidence" value="ECO:0007669"/>
    <property type="project" value="UniProtKB-KW"/>
</dbReference>
<comment type="caution">
    <text evidence="1">The sequence shown here is derived from an EMBL/GenBank/DDBJ whole genome shotgun (WGS) entry which is preliminary data.</text>
</comment>
<protein>
    <submittedName>
        <fullName evidence="1">6-phosphofructo-2-kinase/fructose-26-bisphosphatase</fullName>
    </submittedName>
</protein>
<feature type="non-terminal residue" evidence="1">
    <location>
        <position position="1"/>
    </location>
</feature>